<dbReference type="SUPFAM" id="SSF46955">
    <property type="entry name" value="Putative DNA-binding domain"/>
    <property type="match status" value="1"/>
</dbReference>
<sequence>MLYTVGEMAKVMHIPASTLRYYDQEGLLPFVERSSGGIRMFSEKDYEWLKVIECLKSSGLSIKEIRAFIDMAARGDESIHERLELFQSRRAAVKKQMEDLQATLDLLEFKCWYYEQAVKDGTEANVKAMTADQLPEPYKTTKEKMSMNKGI</sequence>
<feature type="coiled-coil region" evidence="5">
    <location>
        <begin position="83"/>
        <end position="110"/>
    </location>
</feature>
<dbReference type="PRINTS" id="PR00040">
    <property type="entry name" value="HTHMERR"/>
</dbReference>
<accession>A0ABR9QWJ8</accession>
<dbReference type="RefSeq" id="WP_226384916.1">
    <property type="nucleotide sequence ID" value="NZ_JADCKA010000003.1"/>
</dbReference>
<dbReference type="PROSITE" id="PS50937">
    <property type="entry name" value="HTH_MERR_2"/>
    <property type="match status" value="1"/>
</dbReference>
<reference evidence="7 8" key="1">
    <citation type="submission" date="2020-10" db="EMBL/GenBank/DDBJ databases">
        <title>ChiBAC.</title>
        <authorList>
            <person name="Zenner C."/>
            <person name="Hitch T.C.A."/>
            <person name="Clavel T."/>
        </authorList>
    </citation>
    <scope>NUCLEOTIDE SEQUENCE [LARGE SCALE GENOMIC DNA]</scope>
    <source>
        <strain evidence="7 8">DSM 108706</strain>
    </source>
</reference>
<dbReference type="InterPro" id="IPR000551">
    <property type="entry name" value="MerR-type_HTH_dom"/>
</dbReference>
<keyword evidence="1" id="KW-0678">Repressor</keyword>
<keyword evidence="2" id="KW-0805">Transcription regulation</keyword>
<dbReference type="Pfam" id="PF13411">
    <property type="entry name" value="MerR_1"/>
    <property type="match status" value="1"/>
</dbReference>
<gene>
    <name evidence="7" type="ORF">INF20_03015</name>
</gene>
<dbReference type="EMBL" id="JADCKA010000003">
    <property type="protein sequence ID" value="MBE5035248.1"/>
    <property type="molecule type" value="Genomic_DNA"/>
</dbReference>
<dbReference type="Gene3D" id="1.10.1660.10">
    <property type="match status" value="1"/>
</dbReference>
<keyword evidence="8" id="KW-1185">Reference proteome</keyword>
<dbReference type="PANTHER" id="PTHR30204:SF69">
    <property type="entry name" value="MERR-FAMILY TRANSCRIPTIONAL REGULATOR"/>
    <property type="match status" value="1"/>
</dbReference>
<dbReference type="PANTHER" id="PTHR30204">
    <property type="entry name" value="REDOX-CYCLING DRUG-SENSING TRANSCRIPTIONAL ACTIVATOR SOXR"/>
    <property type="match status" value="1"/>
</dbReference>
<dbReference type="InterPro" id="IPR047057">
    <property type="entry name" value="MerR_fam"/>
</dbReference>
<proteinExistence type="predicted"/>
<dbReference type="CDD" id="cd01109">
    <property type="entry name" value="HTH_YyaN"/>
    <property type="match status" value="1"/>
</dbReference>
<keyword evidence="3" id="KW-0238">DNA-binding</keyword>
<evidence type="ECO:0000256" key="3">
    <source>
        <dbReference type="ARBA" id="ARBA00023125"/>
    </source>
</evidence>
<evidence type="ECO:0000256" key="1">
    <source>
        <dbReference type="ARBA" id="ARBA00022491"/>
    </source>
</evidence>
<evidence type="ECO:0000256" key="5">
    <source>
        <dbReference type="SAM" id="Coils"/>
    </source>
</evidence>
<protein>
    <submittedName>
        <fullName evidence="7">MerR family transcriptional regulator</fullName>
    </submittedName>
</protein>
<name>A0ABR9QWJ8_9FIRM</name>
<keyword evidence="5" id="KW-0175">Coiled coil</keyword>
<keyword evidence="4" id="KW-0804">Transcription</keyword>
<evidence type="ECO:0000259" key="6">
    <source>
        <dbReference type="PROSITE" id="PS50937"/>
    </source>
</evidence>
<comment type="caution">
    <text evidence="7">The sequence shown here is derived from an EMBL/GenBank/DDBJ whole genome shotgun (WGS) entry which is preliminary data.</text>
</comment>
<dbReference type="InterPro" id="IPR009061">
    <property type="entry name" value="DNA-bd_dom_put_sf"/>
</dbReference>
<feature type="domain" description="HTH merR-type" evidence="6">
    <location>
        <begin position="2"/>
        <end position="71"/>
    </location>
</feature>
<dbReference type="Proteomes" id="UP001516588">
    <property type="component" value="Unassembled WGS sequence"/>
</dbReference>
<evidence type="ECO:0000256" key="2">
    <source>
        <dbReference type="ARBA" id="ARBA00023015"/>
    </source>
</evidence>
<dbReference type="SMART" id="SM00422">
    <property type="entry name" value="HTH_MERR"/>
    <property type="match status" value="1"/>
</dbReference>
<evidence type="ECO:0000313" key="7">
    <source>
        <dbReference type="EMBL" id="MBE5035248.1"/>
    </source>
</evidence>
<evidence type="ECO:0000313" key="8">
    <source>
        <dbReference type="Proteomes" id="UP001516588"/>
    </source>
</evidence>
<organism evidence="7 8">
    <name type="scientific">Gallibacter intestinalis</name>
    <dbReference type="NCBI Taxonomy" id="2779356"/>
    <lineage>
        <taxon>Bacteria</taxon>
        <taxon>Bacillati</taxon>
        <taxon>Bacillota</taxon>
        <taxon>Clostridia</taxon>
        <taxon>Eubacteriales</taxon>
        <taxon>Eubacteriaceae</taxon>
        <taxon>Gallibacter</taxon>
    </lineage>
</organism>
<evidence type="ECO:0000256" key="4">
    <source>
        <dbReference type="ARBA" id="ARBA00023163"/>
    </source>
</evidence>